<protein>
    <submittedName>
        <fullName evidence="2">Uncharacterized protein</fullName>
    </submittedName>
</protein>
<accession>A0A3M9YCQ3</accession>
<dbReference type="RefSeq" id="XP_028496481.1">
    <property type="nucleotide sequence ID" value="XM_028638940.1"/>
</dbReference>
<dbReference type="GeneID" id="39608464"/>
<proteinExistence type="predicted"/>
<keyword evidence="1" id="KW-1133">Transmembrane helix</keyword>
<reference evidence="2 3" key="1">
    <citation type="submission" date="2018-10" db="EMBL/GenBank/DDBJ databases">
        <title>Genome sequence of Verticillium nonalfalfae VnAa140.</title>
        <authorList>
            <person name="Stajich J.E."/>
            <person name="Kasson M.T."/>
        </authorList>
    </citation>
    <scope>NUCLEOTIDE SEQUENCE [LARGE SCALE GENOMIC DNA]</scope>
    <source>
        <strain evidence="2 3">VnAa140</strain>
    </source>
</reference>
<evidence type="ECO:0000256" key="1">
    <source>
        <dbReference type="SAM" id="Phobius"/>
    </source>
</evidence>
<keyword evidence="3" id="KW-1185">Reference proteome</keyword>
<sequence length="239" mass="26415">MPEGGIRQACGWGTFIALSPLFAGAFFLHMAVAIKAGRYTYRVAVPNTQSRVRLMVRDADQLRAADFVHFKIEHPASRLHPRGFAAELDAGEAHVYTDWKYDVNAGELFTNGATGRLLGYTWEDGHDDEADVVGEDGHGDRGDRFAADRNATEDGPGAIVTRQNRAWTMIVSAVPAPNTWTTASQGCVEKTLKYFALRTAKRHTSSCQPLHNRGDWRYHIGIHINMGDNTKDGLIKCPC</sequence>
<name>A0A3M9YCQ3_9PEZI</name>
<dbReference type="Proteomes" id="UP000267145">
    <property type="component" value="Unassembled WGS sequence"/>
</dbReference>
<keyword evidence="1" id="KW-0812">Transmembrane</keyword>
<evidence type="ECO:0000313" key="3">
    <source>
        <dbReference type="Proteomes" id="UP000267145"/>
    </source>
</evidence>
<comment type="caution">
    <text evidence="2">The sequence shown here is derived from an EMBL/GenBank/DDBJ whole genome shotgun (WGS) entry which is preliminary data.</text>
</comment>
<feature type="transmembrane region" description="Helical" evidence="1">
    <location>
        <begin position="12"/>
        <end position="34"/>
    </location>
</feature>
<organism evidence="2 3">
    <name type="scientific">Verticillium nonalfalfae</name>
    <dbReference type="NCBI Taxonomy" id="1051616"/>
    <lineage>
        <taxon>Eukaryota</taxon>
        <taxon>Fungi</taxon>
        <taxon>Dikarya</taxon>
        <taxon>Ascomycota</taxon>
        <taxon>Pezizomycotina</taxon>
        <taxon>Sordariomycetes</taxon>
        <taxon>Hypocreomycetidae</taxon>
        <taxon>Glomerellales</taxon>
        <taxon>Plectosphaerellaceae</taxon>
        <taxon>Verticillium</taxon>
    </lineage>
</organism>
<gene>
    <name evidence="2" type="ORF">D7B24_004775</name>
</gene>
<dbReference type="EMBL" id="RBVV01000028">
    <property type="protein sequence ID" value="RNJ58323.1"/>
    <property type="molecule type" value="Genomic_DNA"/>
</dbReference>
<dbReference type="AlphaFoldDB" id="A0A3M9YCQ3"/>
<evidence type="ECO:0000313" key="2">
    <source>
        <dbReference type="EMBL" id="RNJ58323.1"/>
    </source>
</evidence>
<keyword evidence="1" id="KW-0472">Membrane</keyword>